<dbReference type="AlphaFoldDB" id="A0A1E4SKA5"/>
<gene>
    <name evidence="2" type="ORF">CANTADRAFT_50675</name>
</gene>
<accession>A0A1E4SKA5</accession>
<name>A0A1E4SKA5_9ASCO</name>
<reference evidence="3" key="1">
    <citation type="submission" date="2016-05" db="EMBL/GenBank/DDBJ databases">
        <title>Comparative genomics of biotechnologically important yeasts.</title>
        <authorList>
            <consortium name="DOE Joint Genome Institute"/>
            <person name="Riley R."/>
            <person name="Haridas S."/>
            <person name="Wolfe K.H."/>
            <person name="Lopes M.R."/>
            <person name="Hittinger C.T."/>
            <person name="Goker M."/>
            <person name="Salamov A."/>
            <person name="Wisecaver J."/>
            <person name="Long T.M."/>
            <person name="Aerts A.L."/>
            <person name="Barry K."/>
            <person name="Choi C."/>
            <person name="Clum A."/>
            <person name="Coughlan A.Y."/>
            <person name="Deshpande S."/>
            <person name="Douglass A.P."/>
            <person name="Hanson S.J."/>
            <person name="Klenk H.-P."/>
            <person name="Labutti K."/>
            <person name="Lapidus A."/>
            <person name="Lindquist E."/>
            <person name="Lipzen A."/>
            <person name="Meier-Kolthoff J.P."/>
            <person name="Ohm R.A."/>
            <person name="Otillar R.P."/>
            <person name="Pangilinan J."/>
            <person name="Peng Y."/>
            <person name="Rokas A."/>
            <person name="Rosa C.A."/>
            <person name="Scheuner C."/>
            <person name="Sibirny A.A."/>
            <person name="Slot J.C."/>
            <person name="Stielow J.B."/>
            <person name="Sun H."/>
            <person name="Kurtzman C.P."/>
            <person name="Blackwell M."/>
            <person name="Grigoriev I.V."/>
            <person name="Jeffries T.W."/>
        </authorList>
    </citation>
    <scope>NUCLEOTIDE SEQUENCE [LARGE SCALE GENOMIC DNA]</scope>
    <source>
        <strain evidence="3">NRRL Y-17324</strain>
    </source>
</reference>
<organism evidence="2 3">
    <name type="scientific">Suhomyces tanzawaensis NRRL Y-17324</name>
    <dbReference type="NCBI Taxonomy" id="984487"/>
    <lineage>
        <taxon>Eukaryota</taxon>
        <taxon>Fungi</taxon>
        <taxon>Dikarya</taxon>
        <taxon>Ascomycota</taxon>
        <taxon>Saccharomycotina</taxon>
        <taxon>Pichiomycetes</taxon>
        <taxon>Debaryomycetaceae</taxon>
        <taxon>Suhomyces</taxon>
    </lineage>
</organism>
<sequence length="106" mass="11411">MNHHQNPAETHPEPPSKRRRLEHPTPTKHGQVNFHGTIVNPILGTVSPSVDGAMHQMLATPAPDWVMEDAQEPQECPCGHLHGPGQGSNHDVHAVGLGAPLLRGPD</sequence>
<evidence type="ECO:0000313" key="3">
    <source>
        <dbReference type="Proteomes" id="UP000094285"/>
    </source>
</evidence>
<feature type="region of interest" description="Disordered" evidence="1">
    <location>
        <begin position="78"/>
        <end position="106"/>
    </location>
</feature>
<dbReference type="Proteomes" id="UP000094285">
    <property type="component" value="Unassembled WGS sequence"/>
</dbReference>
<dbReference type="OrthoDB" id="4026234at2759"/>
<protein>
    <submittedName>
        <fullName evidence="2">Uncharacterized protein</fullName>
    </submittedName>
</protein>
<dbReference type="EMBL" id="KV453911">
    <property type="protein sequence ID" value="ODV79939.1"/>
    <property type="molecule type" value="Genomic_DNA"/>
</dbReference>
<dbReference type="RefSeq" id="XP_020065061.1">
    <property type="nucleotide sequence ID" value="XM_020209853.1"/>
</dbReference>
<evidence type="ECO:0000256" key="1">
    <source>
        <dbReference type="SAM" id="MobiDB-lite"/>
    </source>
</evidence>
<feature type="region of interest" description="Disordered" evidence="1">
    <location>
        <begin position="1"/>
        <end position="33"/>
    </location>
</feature>
<evidence type="ECO:0000313" key="2">
    <source>
        <dbReference type="EMBL" id="ODV79939.1"/>
    </source>
</evidence>
<dbReference type="GeneID" id="30983989"/>
<proteinExistence type="predicted"/>
<keyword evidence="3" id="KW-1185">Reference proteome</keyword>